<evidence type="ECO:0000256" key="5">
    <source>
        <dbReference type="ARBA" id="ARBA00022884"/>
    </source>
</evidence>
<dbReference type="eggNOG" id="ENOG502S7IP">
    <property type="taxonomic scope" value="Eukaryota"/>
</dbReference>
<evidence type="ECO:0008006" key="11">
    <source>
        <dbReference type="Google" id="ProtNLM"/>
    </source>
</evidence>
<keyword evidence="6" id="KW-0689">Ribosomal protein</keyword>
<dbReference type="GO" id="GO:0003735">
    <property type="term" value="F:structural constituent of ribosome"/>
    <property type="evidence" value="ECO:0007669"/>
    <property type="project" value="InterPro"/>
</dbReference>
<evidence type="ECO:0000256" key="3">
    <source>
        <dbReference type="ARBA" id="ARBA00022640"/>
    </source>
</evidence>
<keyword evidence="5" id="KW-0694">RNA-binding</keyword>
<evidence type="ECO:0000256" key="2">
    <source>
        <dbReference type="ARBA" id="ARBA00008563"/>
    </source>
</evidence>
<comment type="similarity">
    <text evidence="2">Belongs to the bacterial ribosomal protein bL21 family.</text>
</comment>
<dbReference type="KEGG" id="cvr:CHLNCDRAFT_136744"/>
<dbReference type="InterPro" id="IPR036164">
    <property type="entry name" value="bL21-like_sf"/>
</dbReference>
<dbReference type="PROSITE" id="PS01169">
    <property type="entry name" value="RIBOSOMAL_L21"/>
    <property type="match status" value="1"/>
</dbReference>
<dbReference type="OrthoDB" id="5994at2759"/>
<dbReference type="InterPro" id="IPR001787">
    <property type="entry name" value="Ribosomal_bL21"/>
</dbReference>
<dbReference type="STRING" id="554065.E1ZKZ5"/>
<dbReference type="GO" id="GO:0005762">
    <property type="term" value="C:mitochondrial large ribosomal subunit"/>
    <property type="evidence" value="ECO:0007669"/>
    <property type="project" value="TreeGrafter"/>
</dbReference>
<dbReference type="RefSeq" id="XP_005845572.1">
    <property type="nucleotide sequence ID" value="XM_005845510.1"/>
</dbReference>
<keyword evidence="10" id="KW-1185">Reference proteome</keyword>
<evidence type="ECO:0000256" key="4">
    <source>
        <dbReference type="ARBA" id="ARBA00022730"/>
    </source>
</evidence>
<evidence type="ECO:0000256" key="1">
    <source>
        <dbReference type="ARBA" id="ARBA00004474"/>
    </source>
</evidence>
<proteinExistence type="inferred from homology"/>
<dbReference type="EMBL" id="GL433851">
    <property type="protein sequence ID" value="EFN53470.1"/>
    <property type="molecule type" value="Genomic_DNA"/>
</dbReference>
<evidence type="ECO:0000313" key="9">
    <source>
        <dbReference type="EMBL" id="EFN53470.1"/>
    </source>
</evidence>
<gene>
    <name evidence="9" type="ORF">CHLNCDRAFT_136744</name>
</gene>
<name>E1ZKZ5_CHLVA</name>
<keyword evidence="7" id="KW-0687">Ribonucleoprotein</keyword>
<dbReference type="GO" id="GO:0006412">
    <property type="term" value="P:translation"/>
    <property type="evidence" value="ECO:0007669"/>
    <property type="project" value="InterPro"/>
</dbReference>
<evidence type="ECO:0000256" key="7">
    <source>
        <dbReference type="ARBA" id="ARBA00023274"/>
    </source>
</evidence>
<protein>
    <recommendedName>
        <fullName evidence="11">Ribosomal protein L21</fullName>
    </recommendedName>
</protein>
<dbReference type="GeneID" id="17352993"/>
<dbReference type="SUPFAM" id="SSF141091">
    <property type="entry name" value="L21p-like"/>
    <property type="match status" value="1"/>
</dbReference>
<keyword evidence="3" id="KW-0934">Plastid</keyword>
<dbReference type="PANTHER" id="PTHR21349">
    <property type="entry name" value="50S RIBOSOMAL PROTEIN L21"/>
    <property type="match status" value="1"/>
</dbReference>
<evidence type="ECO:0000313" key="10">
    <source>
        <dbReference type="Proteomes" id="UP000008141"/>
    </source>
</evidence>
<comment type="subcellular location">
    <subcellularLocation>
        <location evidence="1">Plastid</location>
    </subcellularLocation>
</comment>
<accession>E1ZKZ5</accession>
<feature type="region of interest" description="Disordered" evidence="8">
    <location>
        <begin position="19"/>
        <end position="62"/>
    </location>
</feature>
<dbReference type="Pfam" id="PF00829">
    <property type="entry name" value="Ribosomal_L21p"/>
    <property type="match status" value="1"/>
</dbReference>
<dbReference type="OMA" id="TQMFVEP"/>
<keyword evidence="4" id="KW-0699">rRNA-binding</keyword>
<dbReference type="InterPro" id="IPR018258">
    <property type="entry name" value="Ribosomal_bL21_CS"/>
</dbReference>
<dbReference type="InterPro" id="IPR028909">
    <property type="entry name" value="bL21-like"/>
</dbReference>
<dbReference type="HAMAP" id="MF_01363">
    <property type="entry name" value="Ribosomal_bL21"/>
    <property type="match status" value="1"/>
</dbReference>
<sequence>MQALCTLSSRPLAARIAAPRPAQQLRAASSSSSSISRRQLQVNAVAAPESPAAASKPEPSYSGEVDSYAVVEIGGHQLIVEEGRWYTVNRLEAEPGSKIQLGRVLAHKAGGKFAVGQPYVEGVKVEAEVLEELKGPKVIVFRMKAKKHFRRLNGHRQPLSKILITSISA</sequence>
<dbReference type="NCBIfam" id="TIGR00061">
    <property type="entry name" value="L21"/>
    <property type="match status" value="1"/>
</dbReference>
<dbReference type="AlphaFoldDB" id="E1ZKZ5"/>
<evidence type="ECO:0000256" key="6">
    <source>
        <dbReference type="ARBA" id="ARBA00022980"/>
    </source>
</evidence>
<organism evidence="10">
    <name type="scientific">Chlorella variabilis</name>
    <name type="common">Green alga</name>
    <dbReference type="NCBI Taxonomy" id="554065"/>
    <lineage>
        <taxon>Eukaryota</taxon>
        <taxon>Viridiplantae</taxon>
        <taxon>Chlorophyta</taxon>
        <taxon>core chlorophytes</taxon>
        <taxon>Trebouxiophyceae</taxon>
        <taxon>Chlorellales</taxon>
        <taxon>Chlorellaceae</taxon>
        <taxon>Chlorella clade</taxon>
        <taxon>Chlorella</taxon>
    </lineage>
</organism>
<dbReference type="GO" id="GO:0019843">
    <property type="term" value="F:rRNA binding"/>
    <property type="evidence" value="ECO:0007669"/>
    <property type="project" value="UniProtKB-KW"/>
</dbReference>
<evidence type="ECO:0000256" key="8">
    <source>
        <dbReference type="SAM" id="MobiDB-lite"/>
    </source>
</evidence>
<dbReference type="InParanoid" id="E1ZKZ5"/>
<dbReference type="PANTHER" id="PTHR21349:SF7">
    <property type="entry name" value="LARGE RIBOSOMAL SUBUNIT PROTEIN BL21C"/>
    <property type="match status" value="1"/>
</dbReference>
<dbReference type="Proteomes" id="UP000008141">
    <property type="component" value="Unassembled WGS sequence"/>
</dbReference>
<reference evidence="9 10" key="1">
    <citation type="journal article" date="2010" name="Plant Cell">
        <title>The Chlorella variabilis NC64A genome reveals adaptation to photosymbiosis, coevolution with viruses, and cryptic sex.</title>
        <authorList>
            <person name="Blanc G."/>
            <person name="Duncan G."/>
            <person name="Agarkova I."/>
            <person name="Borodovsky M."/>
            <person name="Gurnon J."/>
            <person name="Kuo A."/>
            <person name="Lindquist E."/>
            <person name="Lucas S."/>
            <person name="Pangilinan J."/>
            <person name="Polle J."/>
            <person name="Salamov A."/>
            <person name="Terry A."/>
            <person name="Yamada T."/>
            <person name="Dunigan D.D."/>
            <person name="Grigoriev I.V."/>
            <person name="Claverie J.M."/>
            <person name="Van Etten J.L."/>
        </authorList>
    </citation>
    <scope>NUCLEOTIDE SEQUENCE [LARGE SCALE GENOMIC DNA]</scope>
    <source>
        <strain evidence="9 10">NC64A</strain>
    </source>
</reference>
<dbReference type="GO" id="GO:0009536">
    <property type="term" value="C:plastid"/>
    <property type="evidence" value="ECO:0007669"/>
    <property type="project" value="UniProtKB-SubCell"/>
</dbReference>